<evidence type="ECO:0000313" key="3">
    <source>
        <dbReference type="EMBL" id="THG88314.1"/>
    </source>
</evidence>
<evidence type="ECO:0000313" key="5">
    <source>
        <dbReference type="Proteomes" id="UP000297014"/>
    </source>
</evidence>
<proteinExistence type="predicted"/>
<dbReference type="Proteomes" id="UP000002754">
    <property type="component" value="Unassembled WGS sequence"/>
</dbReference>
<dbReference type="EMBL" id="JALP01000397">
    <property type="protein sequence ID" value="THG88314.1"/>
    <property type="molecule type" value="Genomic_DNA"/>
</dbReference>
<keyword evidence="1" id="KW-1133">Transmembrane helix</keyword>
<reference evidence="3 5" key="2">
    <citation type="submission" date="2014-01" db="EMBL/GenBank/DDBJ databases">
        <title>Draft genome sequencing of Bacillus alcalophilus CGMCC 1.3604.</title>
        <authorList>
            <person name="Yang J."/>
            <person name="Diao L."/>
            <person name="Yang S."/>
        </authorList>
    </citation>
    <scope>NUCLEOTIDE SEQUENCE [LARGE SCALE GENOMIC DNA]</scope>
    <source>
        <strain evidence="3 5">CGMCC 1.3604</strain>
    </source>
</reference>
<keyword evidence="4" id="KW-1185">Reference proteome</keyword>
<comment type="caution">
    <text evidence="2">The sequence shown here is derived from an EMBL/GenBank/DDBJ whole genome shotgun (WGS) entry which is preliminary data.</text>
</comment>
<dbReference type="RefSeq" id="WP_003322909.1">
    <property type="nucleotide sequence ID" value="NZ_ALPT02000016.1"/>
</dbReference>
<feature type="transmembrane region" description="Helical" evidence="1">
    <location>
        <begin position="31"/>
        <end position="54"/>
    </location>
</feature>
<evidence type="ECO:0000256" key="1">
    <source>
        <dbReference type="SAM" id="Phobius"/>
    </source>
</evidence>
<accession>A0A094WJV3</accession>
<gene>
    <name evidence="3" type="ORF">AJ85_07135</name>
    <name evidence="2" type="ORF">BALCAV_0206525</name>
</gene>
<dbReference type="Proteomes" id="UP000297014">
    <property type="component" value="Unassembled WGS sequence"/>
</dbReference>
<sequence length="66" mass="7389">MKLPVYLYILIPLFFLFLSLGQPSSFETNIWMVILGSLSLGLFVGFVIHIATLFSKKIKKGNGPTK</sequence>
<protein>
    <submittedName>
        <fullName evidence="2">Uncharacterized protein</fullName>
    </submittedName>
</protein>
<organism evidence="2 4">
    <name type="scientific">Alkalihalobacillus alcalophilus ATCC 27647 = CGMCC 1.3604</name>
    <dbReference type="NCBI Taxonomy" id="1218173"/>
    <lineage>
        <taxon>Bacteria</taxon>
        <taxon>Bacillati</taxon>
        <taxon>Bacillota</taxon>
        <taxon>Bacilli</taxon>
        <taxon>Bacillales</taxon>
        <taxon>Bacillaceae</taxon>
        <taxon>Alkalihalobacillus</taxon>
    </lineage>
</organism>
<evidence type="ECO:0000313" key="4">
    <source>
        <dbReference type="Proteomes" id="UP000002754"/>
    </source>
</evidence>
<keyword evidence="1" id="KW-0472">Membrane</keyword>
<dbReference type="AlphaFoldDB" id="A0A094WJV3"/>
<dbReference type="EMBL" id="ALPT02000016">
    <property type="protein sequence ID" value="KGA98054.1"/>
    <property type="molecule type" value="Genomic_DNA"/>
</dbReference>
<keyword evidence="1" id="KW-0812">Transmembrane</keyword>
<reference evidence="2 4" key="1">
    <citation type="journal article" date="2014" name="Genome Announc.">
        <title>Draft Genome Sequence of Bacillus alcalophilus AV1934, a Classic Alkaliphile Isolated from Human Feces in 1934.</title>
        <authorList>
            <person name="Attie O."/>
            <person name="Jayaprakash A."/>
            <person name="Shah H."/>
            <person name="Paulsen I.T."/>
            <person name="Morino M."/>
            <person name="Takahashi Y."/>
            <person name="Narumi I."/>
            <person name="Sachidanandam R."/>
            <person name="Satoh K."/>
            <person name="Ito M."/>
            <person name="Krulwich T.A."/>
        </authorList>
    </citation>
    <scope>NUCLEOTIDE SEQUENCE [LARGE SCALE GENOMIC DNA]</scope>
    <source>
        <strain evidence="2 4">AV1934</strain>
    </source>
</reference>
<name>A0A094WJV3_ALKAL</name>
<evidence type="ECO:0000313" key="2">
    <source>
        <dbReference type="EMBL" id="KGA98054.1"/>
    </source>
</evidence>